<evidence type="ECO:0000259" key="13">
    <source>
        <dbReference type="Pfam" id="PF02705"/>
    </source>
</evidence>
<feature type="transmembrane region" description="Helical" evidence="12">
    <location>
        <begin position="286"/>
        <end position="306"/>
    </location>
</feature>
<feature type="compositionally biased region" description="Polar residues" evidence="11">
    <location>
        <begin position="526"/>
        <end position="536"/>
    </location>
</feature>
<gene>
    <name evidence="15" type="ORF">XAT740_LOCUS24308</name>
</gene>
<dbReference type="Pfam" id="PF02705">
    <property type="entry name" value="K_trans"/>
    <property type="match status" value="1"/>
</dbReference>
<dbReference type="HAMAP" id="MF_01522">
    <property type="entry name" value="Kup"/>
    <property type="match status" value="1"/>
</dbReference>
<comment type="subcellular location">
    <subcellularLocation>
        <location evidence="1">Membrane</location>
        <topology evidence="1">Multi-pass membrane protein</topology>
    </subcellularLocation>
</comment>
<keyword evidence="8 12" id="KW-1133">Transmembrane helix</keyword>
<evidence type="ECO:0000256" key="6">
    <source>
        <dbReference type="ARBA" id="ARBA00022847"/>
    </source>
</evidence>
<protein>
    <recommendedName>
        <fullName evidence="17">Potassium transport system protein kup</fullName>
    </recommendedName>
</protein>
<dbReference type="GO" id="GO:0015079">
    <property type="term" value="F:potassium ion transmembrane transporter activity"/>
    <property type="evidence" value="ECO:0007669"/>
    <property type="project" value="InterPro"/>
</dbReference>
<dbReference type="Proteomes" id="UP000663828">
    <property type="component" value="Unassembled WGS sequence"/>
</dbReference>
<feature type="transmembrane region" description="Helical" evidence="12">
    <location>
        <begin position="181"/>
        <end position="199"/>
    </location>
</feature>
<dbReference type="GO" id="GO:0016020">
    <property type="term" value="C:membrane"/>
    <property type="evidence" value="ECO:0007669"/>
    <property type="project" value="UniProtKB-SubCell"/>
</dbReference>
<dbReference type="InterPro" id="IPR003855">
    <property type="entry name" value="K+_transporter"/>
</dbReference>
<organism evidence="15 16">
    <name type="scientific">Adineta ricciae</name>
    <name type="common">Rotifer</name>
    <dbReference type="NCBI Taxonomy" id="249248"/>
    <lineage>
        <taxon>Eukaryota</taxon>
        <taxon>Metazoa</taxon>
        <taxon>Spiralia</taxon>
        <taxon>Gnathifera</taxon>
        <taxon>Rotifera</taxon>
        <taxon>Eurotatoria</taxon>
        <taxon>Bdelloidea</taxon>
        <taxon>Adinetida</taxon>
        <taxon>Adinetidae</taxon>
        <taxon>Adineta</taxon>
    </lineage>
</organism>
<feature type="transmembrane region" description="Helical" evidence="12">
    <location>
        <begin position="206"/>
        <end position="227"/>
    </location>
</feature>
<feature type="transmembrane region" description="Helical" evidence="12">
    <location>
        <begin position="433"/>
        <end position="455"/>
    </location>
</feature>
<reference evidence="15" key="1">
    <citation type="submission" date="2021-02" db="EMBL/GenBank/DDBJ databases">
        <authorList>
            <person name="Nowell W R."/>
        </authorList>
    </citation>
    <scope>NUCLEOTIDE SEQUENCE</scope>
</reference>
<proteinExistence type="inferred from homology"/>
<evidence type="ECO:0000313" key="15">
    <source>
        <dbReference type="EMBL" id="CAF1213225.1"/>
    </source>
</evidence>
<evidence type="ECO:0000256" key="9">
    <source>
        <dbReference type="ARBA" id="ARBA00023065"/>
    </source>
</evidence>
<feature type="domain" description="K+ potassium transporter integral membrane" evidence="13">
    <location>
        <begin position="51"/>
        <end position="495"/>
    </location>
</feature>
<evidence type="ECO:0000256" key="1">
    <source>
        <dbReference type="ARBA" id="ARBA00004141"/>
    </source>
</evidence>
<dbReference type="GO" id="GO:0015293">
    <property type="term" value="F:symporter activity"/>
    <property type="evidence" value="ECO:0007669"/>
    <property type="project" value="UniProtKB-KW"/>
</dbReference>
<keyword evidence="7" id="KW-0630">Potassium</keyword>
<accession>A0A814X1P6</accession>
<evidence type="ECO:0000256" key="11">
    <source>
        <dbReference type="SAM" id="MobiDB-lite"/>
    </source>
</evidence>
<evidence type="ECO:0000256" key="8">
    <source>
        <dbReference type="ARBA" id="ARBA00022989"/>
    </source>
</evidence>
<feature type="transmembrane region" description="Helical" evidence="12">
    <location>
        <begin position="254"/>
        <end position="274"/>
    </location>
</feature>
<sequence>MVQSPILNKNNAVNGAAIDNKIKHRLEMSEHAPDTMKISPRNNLRLFLSLTFGSLGIIFGDIGTSPLYVVHTIFAENLNPTREQCIGAISLIIWNLLIVVTIKYAVFILMADNRGEGGTFALCGLLTGDQSRLRARAKHAISIVSILAASLLIGDGAITPAISVLSAVEGITTTSESLTKWILPITIVIIIALFFVQMFGTSKIGLTFAPIMIVWFAVLFAIGIWRITFDPVILRAFNPWEAISYLIREKKQGFLQIGGVFLSVTGLEALYADLGHFGRWPVRTSWLFIVLPSVVANYLGQGALIMNHPDTIANPFYNAGPAWARWPLIVLSTFATIIASQAIITGVFSLVSQASALGYSPPLRVIHTSKKIIGQIYVPGINWIIMLLTLAITLFFGSSTNLAHAYGVTVCSVMFVTTILYMCVMRYVWNQHWILVLLFGIFIVIDLYFLAANTIKFLEGAWVAVLIALVFFIIGFCWYYGQTTLRRYLHTNAQTTALSQLPRRLGIDTSDEPILEADHHTHSRENSLPVQHQQASSDEDDDEKTDPRSNILPPINNDNNNGSTGHQISFVNANDEHEFHISSTSHISCTVTPGLGVFLTTSSRHTPHVFERVLARMHALPQVAIFLKMEYARIPTVDVSRRLKIRTYGNAQRHIYHITACFGYSEHKIRLLDILQLAATEHNVPVPEDRNITFYIPAISIRVKRKGWRVLFSKYVLVIYSVIKNMFPFGQKNIQLPPDQTVSVGMLVPL</sequence>
<feature type="transmembrane region" description="Helical" evidence="12">
    <location>
        <begin position="88"/>
        <end position="110"/>
    </location>
</feature>
<dbReference type="PANTHER" id="PTHR30540">
    <property type="entry name" value="OSMOTIC STRESS POTASSIUM TRANSPORTER"/>
    <property type="match status" value="1"/>
</dbReference>
<evidence type="ECO:0000313" key="16">
    <source>
        <dbReference type="Proteomes" id="UP000663828"/>
    </source>
</evidence>
<keyword evidence="3" id="KW-1003">Cell membrane</keyword>
<dbReference type="AlphaFoldDB" id="A0A814X1P6"/>
<evidence type="ECO:0000256" key="10">
    <source>
        <dbReference type="ARBA" id="ARBA00023136"/>
    </source>
</evidence>
<evidence type="ECO:0000256" key="4">
    <source>
        <dbReference type="ARBA" id="ARBA00022538"/>
    </source>
</evidence>
<evidence type="ECO:0000259" key="14">
    <source>
        <dbReference type="Pfam" id="PF22776"/>
    </source>
</evidence>
<evidence type="ECO:0000256" key="12">
    <source>
        <dbReference type="SAM" id="Phobius"/>
    </source>
</evidence>
<keyword evidence="2" id="KW-0813">Transport</keyword>
<keyword evidence="6" id="KW-0769">Symport</keyword>
<feature type="transmembrane region" description="Helical" evidence="12">
    <location>
        <begin position="461"/>
        <end position="481"/>
    </location>
</feature>
<dbReference type="Pfam" id="PF22776">
    <property type="entry name" value="K_trans_C"/>
    <property type="match status" value="1"/>
</dbReference>
<keyword evidence="9" id="KW-0406">Ion transport</keyword>
<evidence type="ECO:0000256" key="7">
    <source>
        <dbReference type="ARBA" id="ARBA00022958"/>
    </source>
</evidence>
<feature type="region of interest" description="Disordered" evidence="11">
    <location>
        <begin position="519"/>
        <end position="568"/>
    </location>
</feature>
<keyword evidence="16" id="KW-1185">Reference proteome</keyword>
<evidence type="ECO:0000256" key="2">
    <source>
        <dbReference type="ARBA" id="ARBA00022448"/>
    </source>
</evidence>
<feature type="transmembrane region" description="Helical" evidence="12">
    <location>
        <begin position="46"/>
        <end position="68"/>
    </location>
</feature>
<feature type="compositionally biased region" description="Low complexity" evidence="11">
    <location>
        <begin position="550"/>
        <end position="561"/>
    </location>
</feature>
<evidence type="ECO:0008006" key="17">
    <source>
        <dbReference type="Google" id="ProtNLM"/>
    </source>
</evidence>
<keyword evidence="4" id="KW-0633">Potassium transport</keyword>
<dbReference type="InterPro" id="IPR053952">
    <property type="entry name" value="K_trans_C"/>
</dbReference>
<evidence type="ECO:0000256" key="3">
    <source>
        <dbReference type="ARBA" id="ARBA00022475"/>
    </source>
</evidence>
<feature type="domain" description="K+ potassium transporter C-terminal" evidence="14">
    <location>
        <begin position="593"/>
        <end position="747"/>
    </location>
</feature>
<evidence type="ECO:0000256" key="5">
    <source>
        <dbReference type="ARBA" id="ARBA00022692"/>
    </source>
</evidence>
<dbReference type="PANTHER" id="PTHR30540:SF83">
    <property type="entry name" value="K+ POTASSIUM TRANSPORTER"/>
    <property type="match status" value="1"/>
</dbReference>
<dbReference type="EMBL" id="CAJNOR010001873">
    <property type="protein sequence ID" value="CAF1213225.1"/>
    <property type="molecule type" value="Genomic_DNA"/>
</dbReference>
<dbReference type="InterPro" id="IPR023051">
    <property type="entry name" value="Kup"/>
</dbReference>
<feature type="transmembrane region" description="Helical" evidence="12">
    <location>
        <begin position="372"/>
        <end position="396"/>
    </location>
</feature>
<keyword evidence="10 12" id="KW-0472">Membrane</keyword>
<comment type="caution">
    <text evidence="15">The sequence shown here is derived from an EMBL/GenBank/DDBJ whole genome shotgun (WGS) entry which is preliminary data.</text>
</comment>
<feature type="transmembrane region" description="Helical" evidence="12">
    <location>
        <begin position="140"/>
        <end position="161"/>
    </location>
</feature>
<dbReference type="InterPro" id="IPR053951">
    <property type="entry name" value="K_trans_N"/>
</dbReference>
<feature type="transmembrane region" description="Helical" evidence="12">
    <location>
        <begin position="326"/>
        <end position="351"/>
    </location>
</feature>
<feature type="transmembrane region" description="Helical" evidence="12">
    <location>
        <begin position="402"/>
        <end position="421"/>
    </location>
</feature>
<keyword evidence="5 12" id="KW-0812">Transmembrane</keyword>
<name>A0A814X1P6_ADIRI</name>